<feature type="region of interest" description="Disordered" evidence="1">
    <location>
        <begin position="27"/>
        <end position="55"/>
    </location>
</feature>
<protein>
    <submittedName>
        <fullName evidence="2">Uncharacterized protein</fullName>
    </submittedName>
</protein>
<reference evidence="2 3" key="1">
    <citation type="submission" date="2018-11" db="EMBL/GenBank/DDBJ databases">
        <authorList>
            <consortium name="Pathogen Informatics"/>
        </authorList>
    </citation>
    <scope>NUCLEOTIDE SEQUENCE [LARGE SCALE GENOMIC DNA]</scope>
</reference>
<feature type="compositionally biased region" description="Acidic residues" evidence="1">
    <location>
        <begin position="27"/>
        <end position="42"/>
    </location>
</feature>
<keyword evidence="3" id="KW-1185">Reference proteome</keyword>
<evidence type="ECO:0000256" key="1">
    <source>
        <dbReference type="SAM" id="MobiDB-lite"/>
    </source>
</evidence>
<dbReference type="Proteomes" id="UP000281553">
    <property type="component" value="Unassembled WGS sequence"/>
</dbReference>
<evidence type="ECO:0000313" key="2">
    <source>
        <dbReference type="EMBL" id="VDN34890.1"/>
    </source>
</evidence>
<dbReference type="AlphaFoldDB" id="A0A3P7N5E1"/>
<name>A0A3P7N5E1_DIBLA</name>
<sequence>MKEPCHLIVFPFSTIQELRRDLTELFTEDDEEYDEEVEDEEPNRETSEKEQQTLSVLPALTADEPPNSYFGSETSVQPVSIFYALIKRSSPHLLSTLDMANRVKRQLSMHLQLLASTFAATITLSDLEETVCRPITSFVDQIHASLHRPSSLLASLSSIRDLLPVVDETRRFVHEFAGLSILPCFSYSTEDRDQLLNTRSIPLPFFLMDYILRSALWPYPDLLPPGLACPTSLAPQRQRDMFTTDEDSLLVLGIANFAEASPTRFADFVEHCNLGSTTAAAPGDRPQRMQSSFFRFTATHLLPTRTPRQL</sequence>
<dbReference type="OrthoDB" id="6257037at2759"/>
<dbReference type="EMBL" id="UYRU01086133">
    <property type="protein sequence ID" value="VDN34890.1"/>
    <property type="molecule type" value="Genomic_DNA"/>
</dbReference>
<proteinExistence type="predicted"/>
<accession>A0A3P7N5E1</accession>
<evidence type="ECO:0000313" key="3">
    <source>
        <dbReference type="Proteomes" id="UP000281553"/>
    </source>
</evidence>
<feature type="non-terminal residue" evidence="2">
    <location>
        <position position="310"/>
    </location>
</feature>
<gene>
    <name evidence="2" type="ORF">DILT_LOCUS16628</name>
</gene>
<organism evidence="2 3">
    <name type="scientific">Dibothriocephalus latus</name>
    <name type="common">Fish tapeworm</name>
    <name type="synonym">Diphyllobothrium latum</name>
    <dbReference type="NCBI Taxonomy" id="60516"/>
    <lineage>
        <taxon>Eukaryota</taxon>
        <taxon>Metazoa</taxon>
        <taxon>Spiralia</taxon>
        <taxon>Lophotrochozoa</taxon>
        <taxon>Platyhelminthes</taxon>
        <taxon>Cestoda</taxon>
        <taxon>Eucestoda</taxon>
        <taxon>Diphyllobothriidea</taxon>
        <taxon>Diphyllobothriidae</taxon>
        <taxon>Dibothriocephalus</taxon>
    </lineage>
</organism>